<reference evidence="7" key="1">
    <citation type="journal article" date="2015" name="PeerJ">
        <title>First genomic representation of candidate bacterial phylum KSB3 points to enhanced environmental sensing as a trigger of wastewater bulking.</title>
        <authorList>
            <person name="Sekiguchi Y."/>
            <person name="Ohashi A."/>
            <person name="Parks D.H."/>
            <person name="Yamauchi T."/>
            <person name="Tyson G.W."/>
            <person name="Hugenholtz P."/>
        </authorList>
    </citation>
    <scope>NUCLEOTIDE SEQUENCE [LARGE SCALE GENOMIC DNA]</scope>
</reference>
<evidence type="ECO:0000256" key="2">
    <source>
        <dbReference type="ARBA" id="ARBA00022475"/>
    </source>
</evidence>
<organism evidence="7">
    <name type="scientific">Candidatus Moduliflexus flocculans</name>
    <dbReference type="NCBI Taxonomy" id="1499966"/>
    <lineage>
        <taxon>Bacteria</taxon>
        <taxon>Candidatus Moduliflexota</taxon>
        <taxon>Candidatus Moduliflexia</taxon>
        <taxon>Candidatus Moduliflexales</taxon>
        <taxon>Candidatus Moduliflexaceae</taxon>
    </lineage>
</organism>
<feature type="transmembrane region" description="Helical" evidence="6">
    <location>
        <begin position="229"/>
        <end position="251"/>
    </location>
</feature>
<protein>
    <submittedName>
        <fullName evidence="7">Uncharacterized protein</fullName>
    </submittedName>
</protein>
<dbReference type="HOGENOM" id="CLU_048072_3_2_0"/>
<evidence type="ECO:0000313" key="7">
    <source>
        <dbReference type="EMBL" id="GAK49654.1"/>
    </source>
</evidence>
<gene>
    <name evidence="7" type="ORF">U14_00877</name>
</gene>
<comment type="subcellular location">
    <subcellularLocation>
        <location evidence="1">Cell membrane</location>
        <topology evidence="1">Multi-pass membrane protein</topology>
    </subcellularLocation>
</comment>
<evidence type="ECO:0000313" key="8">
    <source>
        <dbReference type="Proteomes" id="UP000030700"/>
    </source>
</evidence>
<evidence type="ECO:0000256" key="3">
    <source>
        <dbReference type="ARBA" id="ARBA00022692"/>
    </source>
</evidence>
<dbReference type="STRING" id="1499966.U14_00877"/>
<feature type="transmembrane region" description="Helical" evidence="6">
    <location>
        <begin position="263"/>
        <end position="284"/>
    </location>
</feature>
<sequence>MMQEEQMSVTTNHARLRKYFARLFPVGVGLVLISWLFSQVDFREAARIVRNIPPSLLLAGMGSYFGGFLLRALRFRLLLPQQIPLRHLVPIVLVHYAALNIIPARLGELSYIILLKQVNQVSTGRSVSNLLIARVFDHLAISLLFLTSAVFLNFSSSWLNTLLLVVSVALIAACALLALLLAYKTRYVGWFHALIRVLKFERFQLAHKIERELGEVVNALLTLRFGANLFPVLIVSCGIWLCIFATNYFLLHAFQVQLSYQEIVFTSTCIIMMRLLPLQFVSGFGIHETTWVFLAEALGVPRQIAITAAFGSHIIATLFLLCFGLYGLMRLYALLDFSFIRSRPHDENDQDRLHD</sequence>
<keyword evidence="5 6" id="KW-0472">Membrane</keyword>
<feature type="transmembrane region" description="Helical" evidence="6">
    <location>
        <begin position="52"/>
        <end position="73"/>
    </location>
</feature>
<accession>A0A0S6VWU5</accession>
<evidence type="ECO:0000256" key="6">
    <source>
        <dbReference type="SAM" id="Phobius"/>
    </source>
</evidence>
<feature type="transmembrane region" description="Helical" evidence="6">
    <location>
        <begin position="85"/>
        <end position="106"/>
    </location>
</feature>
<dbReference type="Proteomes" id="UP000030700">
    <property type="component" value="Unassembled WGS sequence"/>
</dbReference>
<name>A0A0S6VWU5_9BACT</name>
<dbReference type="PANTHER" id="PTHR39087:SF2">
    <property type="entry name" value="UPF0104 MEMBRANE PROTEIN MJ1595"/>
    <property type="match status" value="1"/>
</dbReference>
<dbReference type="InterPro" id="IPR022791">
    <property type="entry name" value="L-PG_synthase/AglD"/>
</dbReference>
<dbReference type="EMBL" id="DF820455">
    <property type="protein sequence ID" value="GAK49654.1"/>
    <property type="molecule type" value="Genomic_DNA"/>
</dbReference>
<keyword evidence="4 6" id="KW-1133">Transmembrane helix</keyword>
<dbReference type="AlphaFoldDB" id="A0A0S6VWU5"/>
<evidence type="ECO:0000256" key="5">
    <source>
        <dbReference type="ARBA" id="ARBA00023136"/>
    </source>
</evidence>
<feature type="transmembrane region" description="Helical" evidence="6">
    <location>
        <begin position="20"/>
        <end position="40"/>
    </location>
</feature>
<feature type="transmembrane region" description="Helical" evidence="6">
    <location>
        <begin position="135"/>
        <end position="154"/>
    </location>
</feature>
<dbReference type="NCBIfam" id="TIGR00374">
    <property type="entry name" value="flippase-like domain"/>
    <property type="match status" value="1"/>
</dbReference>
<keyword evidence="3 6" id="KW-0812">Transmembrane</keyword>
<feature type="transmembrane region" description="Helical" evidence="6">
    <location>
        <begin position="161"/>
        <end position="183"/>
    </location>
</feature>
<keyword evidence="8" id="KW-1185">Reference proteome</keyword>
<dbReference type="Pfam" id="PF03706">
    <property type="entry name" value="LPG_synthase_TM"/>
    <property type="match status" value="1"/>
</dbReference>
<feature type="transmembrane region" description="Helical" evidence="6">
    <location>
        <begin position="304"/>
        <end position="328"/>
    </location>
</feature>
<evidence type="ECO:0000256" key="1">
    <source>
        <dbReference type="ARBA" id="ARBA00004651"/>
    </source>
</evidence>
<evidence type="ECO:0000256" key="4">
    <source>
        <dbReference type="ARBA" id="ARBA00022989"/>
    </source>
</evidence>
<proteinExistence type="predicted"/>
<dbReference type="GO" id="GO:0005886">
    <property type="term" value="C:plasma membrane"/>
    <property type="evidence" value="ECO:0007669"/>
    <property type="project" value="UniProtKB-SubCell"/>
</dbReference>
<dbReference type="PANTHER" id="PTHR39087">
    <property type="entry name" value="UPF0104 MEMBRANE PROTEIN MJ1595"/>
    <property type="match status" value="1"/>
</dbReference>
<keyword evidence="2" id="KW-1003">Cell membrane</keyword>